<dbReference type="OMA" id="CLHKTFL"/>
<dbReference type="GO" id="GO:0000462">
    <property type="term" value="P:maturation of SSU-rRNA from tricistronic rRNA transcript (SSU-rRNA, 5.8S rRNA, LSU-rRNA)"/>
    <property type="evidence" value="ECO:0007669"/>
    <property type="project" value="TreeGrafter"/>
</dbReference>
<evidence type="ECO:0000256" key="4">
    <source>
        <dbReference type="ARBA" id="ARBA00022552"/>
    </source>
</evidence>
<keyword evidence="5 8" id="KW-0539">Nucleus</keyword>
<dbReference type="GO" id="GO:0032040">
    <property type="term" value="C:small-subunit processome"/>
    <property type="evidence" value="ECO:0007669"/>
    <property type="project" value="TreeGrafter"/>
</dbReference>
<dbReference type="GO" id="GO:0034455">
    <property type="term" value="C:t-UTP complex"/>
    <property type="evidence" value="ECO:0007669"/>
    <property type="project" value="TreeGrafter"/>
</dbReference>
<evidence type="ECO:0000256" key="7">
    <source>
        <dbReference type="PROSITE-ProRule" id="PRU00103"/>
    </source>
</evidence>
<evidence type="ECO:0000256" key="6">
    <source>
        <dbReference type="ARBA" id="ARBA00023274"/>
    </source>
</evidence>
<dbReference type="GO" id="GO:0045943">
    <property type="term" value="P:positive regulation of transcription by RNA polymerase I"/>
    <property type="evidence" value="ECO:0007669"/>
    <property type="project" value="TreeGrafter"/>
</dbReference>
<evidence type="ECO:0000256" key="5">
    <source>
        <dbReference type="ARBA" id="ARBA00023242"/>
    </source>
</evidence>
<dbReference type="PANTHER" id="PTHR13457">
    <property type="entry name" value="BAP28"/>
    <property type="match status" value="1"/>
</dbReference>
<dbReference type="VEuPathDB" id="VectorBase:HLOH_060756"/>
<feature type="domain" description="BP28 C-terminal" evidence="9">
    <location>
        <begin position="13"/>
        <end position="231"/>
    </location>
</feature>
<keyword evidence="6 8" id="KW-0687">Ribonucleoprotein</keyword>
<keyword evidence="11" id="KW-1185">Reference proteome</keyword>
<dbReference type="Proteomes" id="UP000821853">
    <property type="component" value="Chromosome 5"/>
</dbReference>
<comment type="similarity">
    <text evidence="2 8">Belongs to the HEATR1/UTP10 family.</text>
</comment>
<dbReference type="GO" id="GO:0030515">
    <property type="term" value="F:snoRNA binding"/>
    <property type="evidence" value="ECO:0007669"/>
    <property type="project" value="TreeGrafter"/>
</dbReference>
<accession>A0A9J6GI65</accession>
<evidence type="ECO:0000256" key="2">
    <source>
        <dbReference type="ARBA" id="ARBA00010559"/>
    </source>
</evidence>
<sequence>MSILGELIGAMEKADLKGHLPQLQALVLQLLAYRMEHPEAEAEEVDTVEASIVAVVTSLSFKLSETTFRPFFYKDRLSVESGKWGSLHGRPTLAVYPILNGLSGGAANIENLSCKSNSSGVAGVLRKKFFTSLEIARTFFQLFNWATVEDVDKNKVLTFYHLTEKLSEMLKSLFVLFAGVFVEHAADLLVATNSTKAEESYFEDDEAKSCRLLSHVLATLTSCFHHGGKDFLTRDRTKFLLKPLINQVENELGGEEATQERVERRLVPCLANFAAGCEDTCRKEWHQKLLYQMRHSSARRRSGKLGDDYLSLLPEAVPFLAELMEDESTEVEHLCQDVILEVEQILGEPLMKYF</sequence>
<dbReference type="InterPro" id="IPR021133">
    <property type="entry name" value="HEAT_type_2"/>
</dbReference>
<dbReference type="PANTHER" id="PTHR13457:SF1">
    <property type="entry name" value="HEAT REPEAT-CONTAINING PROTEIN 1"/>
    <property type="match status" value="1"/>
</dbReference>
<dbReference type="InterPro" id="IPR016024">
    <property type="entry name" value="ARM-type_fold"/>
</dbReference>
<protein>
    <recommendedName>
        <fullName evidence="8">HEAT repeat-containing protein 1</fullName>
    </recommendedName>
</protein>
<dbReference type="SUPFAM" id="SSF48371">
    <property type="entry name" value="ARM repeat"/>
    <property type="match status" value="1"/>
</dbReference>
<evidence type="ECO:0000256" key="1">
    <source>
        <dbReference type="ARBA" id="ARBA00004604"/>
    </source>
</evidence>
<dbReference type="InterPro" id="IPR040191">
    <property type="entry name" value="UTP10"/>
</dbReference>
<keyword evidence="4 8" id="KW-0698">rRNA processing</keyword>
<dbReference type="InterPro" id="IPR012954">
    <property type="entry name" value="BP28_C_dom"/>
</dbReference>
<comment type="subcellular location">
    <subcellularLocation>
        <location evidence="1 8">Nucleus</location>
        <location evidence="1 8">Nucleolus</location>
    </subcellularLocation>
</comment>
<evidence type="ECO:0000256" key="8">
    <source>
        <dbReference type="RuleBase" id="RU367065"/>
    </source>
</evidence>
<evidence type="ECO:0000256" key="3">
    <source>
        <dbReference type="ARBA" id="ARBA00022517"/>
    </source>
</evidence>
<gene>
    <name evidence="10" type="ORF">HPB48_016427</name>
</gene>
<feature type="repeat" description="HEAT" evidence="7">
    <location>
        <begin position="316"/>
        <end position="352"/>
    </location>
</feature>
<dbReference type="EMBL" id="JABSTR010000007">
    <property type="protein sequence ID" value="KAH9374585.1"/>
    <property type="molecule type" value="Genomic_DNA"/>
</dbReference>
<dbReference type="GO" id="GO:0030686">
    <property type="term" value="C:90S preribosome"/>
    <property type="evidence" value="ECO:0007669"/>
    <property type="project" value="TreeGrafter"/>
</dbReference>
<comment type="function">
    <text evidence="8">Involved in nucleolar processing of pre-18S ribosomal RNA.</text>
</comment>
<evidence type="ECO:0000313" key="10">
    <source>
        <dbReference type="EMBL" id="KAH9374585.1"/>
    </source>
</evidence>
<name>A0A9J6GI65_HAELO</name>
<reference evidence="10 11" key="1">
    <citation type="journal article" date="2020" name="Cell">
        <title>Large-Scale Comparative Analyses of Tick Genomes Elucidate Their Genetic Diversity and Vector Capacities.</title>
        <authorList>
            <consortium name="Tick Genome and Microbiome Consortium (TIGMIC)"/>
            <person name="Jia N."/>
            <person name="Wang J."/>
            <person name="Shi W."/>
            <person name="Du L."/>
            <person name="Sun Y."/>
            <person name="Zhan W."/>
            <person name="Jiang J.F."/>
            <person name="Wang Q."/>
            <person name="Zhang B."/>
            <person name="Ji P."/>
            <person name="Bell-Sakyi L."/>
            <person name="Cui X.M."/>
            <person name="Yuan T.T."/>
            <person name="Jiang B.G."/>
            <person name="Yang W.F."/>
            <person name="Lam T.T."/>
            <person name="Chang Q.C."/>
            <person name="Ding S.J."/>
            <person name="Wang X.J."/>
            <person name="Zhu J.G."/>
            <person name="Ruan X.D."/>
            <person name="Zhao L."/>
            <person name="Wei J.T."/>
            <person name="Ye R.Z."/>
            <person name="Que T.C."/>
            <person name="Du C.H."/>
            <person name="Zhou Y.H."/>
            <person name="Cheng J.X."/>
            <person name="Dai P.F."/>
            <person name="Guo W.B."/>
            <person name="Han X.H."/>
            <person name="Huang E.J."/>
            <person name="Li L.F."/>
            <person name="Wei W."/>
            <person name="Gao Y.C."/>
            <person name="Liu J.Z."/>
            <person name="Shao H.Z."/>
            <person name="Wang X."/>
            <person name="Wang C.C."/>
            <person name="Yang T.C."/>
            <person name="Huo Q.B."/>
            <person name="Li W."/>
            <person name="Chen H.Y."/>
            <person name="Chen S.E."/>
            <person name="Zhou L.G."/>
            <person name="Ni X.B."/>
            <person name="Tian J.H."/>
            <person name="Sheng Y."/>
            <person name="Liu T."/>
            <person name="Pan Y.S."/>
            <person name="Xia L.Y."/>
            <person name="Li J."/>
            <person name="Zhao F."/>
            <person name="Cao W.C."/>
        </authorList>
    </citation>
    <scope>NUCLEOTIDE SEQUENCE [LARGE SCALE GENOMIC DNA]</scope>
    <source>
        <strain evidence="10">HaeL-2018</strain>
    </source>
</reference>
<keyword evidence="3 8" id="KW-0690">Ribosome biogenesis</keyword>
<proteinExistence type="inferred from homology"/>
<dbReference type="SMART" id="SM01036">
    <property type="entry name" value="BP28CT"/>
    <property type="match status" value="1"/>
</dbReference>
<dbReference type="OrthoDB" id="31183at2759"/>
<dbReference type="PROSITE" id="PS50077">
    <property type="entry name" value="HEAT_REPEAT"/>
    <property type="match status" value="1"/>
</dbReference>
<dbReference type="AlphaFoldDB" id="A0A9J6GI65"/>
<dbReference type="Pfam" id="PF08146">
    <property type="entry name" value="BP28CT"/>
    <property type="match status" value="2"/>
</dbReference>
<organism evidence="10 11">
    <name type="scientific">Haemaphysalis longicornis</name>
    <name type="common">Bush tick</name>
    <dbReference type="NCBI Taxonomy" id="44386"/>
    <lineage>
        <taxon>Eukaryota</taxon>
        <taxon>Metazoa</taxon>
        <taxon>Ecdysozoa</taxon>
        <taxon>Arthropoda</taxon>
        <taxon>Chelicerata</taxon>
        <taxon>Arachnida</taxon>
        <taxon>Acari</taxon>
        <taxon>Parasitiformes</taxon>
        <taxon>Ixodida</taxon>
        <taxon>Ixodoidea</taxon>
        <taxon>Ixodidae</taxon>
        <taxon>Haemaphysalinae</taxon>
        <taxon>Haemaphysalis</taxon>
    </lineage>
</organism>
<evidence type="ECO:0000313" key="11">
    <source>
        <dbReference type="Proteomes" id="UP000821853"/>
    </source>
</evidence>
<evidence type="ECO:0000259" key="9">
    <source>
        <dbReference type="SMART" id="SM01036"/>
    </source>
</evidence>
<comment type="caution">
    <text evidence="10">The sequence shown here is derived from an EMBL/GenBank/DDBJ whole genome shotgun (WGS) entry which is preliminary data.</text>
</comment>